<evidence type="ECO:0000313" key="3">
    <source>
        <dbReference type="Proteomes" id="UP001222325"/>
    </source>
</evidence>
<proteinExistence type="predicted"/>
<sequence length="553" mass="60753">MLPDIHASMPSPFALPEALDFGWDAVFGGDGAATGAWNEEDTASALISYQSSHQSTALQSEWRASATDNDGYALHPRDTASTDPASDFHNLNEGGATDEGCSQMEDSFVDIAIRMLQKNLAAEKQDKEAARSVHSASEDDRLTGSRPALIEGHSENHYDSSTTPTDYGDAPANATYFEVPGQSAFAFGDASSNQGYSEALYASSVSPIYKDAPLHATSPDVAQQRAIAFENASIGAFSLPQSEIHEPEEAEAEWRKFSAAAFAHPLMQAWARLRHAPLAMPTFDAMPPPMLPRYSPPSTWPTNDFNAYWPVPQAPTHYSPATWSTNAPSAYGPMPLQSSTPTTSSGSSTPYLSPRHSYYRPRAFRDATPVSTLTSPMIPQPIAGPSRPYRRVDRIPIQAHQETTKQRKSNRAQRRHDPVAIADNDDNDVVVDPCHAGHITAAEYKELSLVVKNRQAAAQPSITCRWGDCMEEVAWGDLQKHLENAHQCWSHVHQNCQWVKEGRACTTSIKGGSTMKKHILSMKHLAIFVECPRCGKHYSRMDALKRHLVGDRR</sequence>
<gene>
    <name evidence="2" type="ORF">B0H15DRAFT_465847</name>
</gene>
<protein>
    <submittedName>
        <fullName evidence="2">Uncharacterized protein</fullName>
    </submittedName>
</protein>
<keyword evidence="3" id="KW-1185">Reference proteome</keyword>
<evidence type="ECO:0000256" key="1">
    <source>
        <dbReference type="SAM" id="MobiDB-lite"/>
    </source>
</evidence>
<dbReference type="EMBL" id="JARJCN010000005">
    <property type="protein sequence ID" value="KAJ7100975.1"/>
    <property type="molecule type" value="Genomic_DNA"/>
</dbReference>
<comment type="caution">
    <text evidence="2">The sequence shown here is derived from an EMBL/GenBank/DDBJ whole genome shotgun (WGS) entry which is preliminary data.</text>
</comment>
<organism evidence="2 3">
    <name type="scientific">Mycena belliarum</name>
    <dbReference type="NCBI Taxonomy" id="1033014"/>
    <lineage>
        <taxon>Eukaryota</taxon>
        <taxon>Fungi</taxon>
        <taxon>Dikarya</taxon>
        <taxon>Basidiomycota</taxon>
        <taxon>Agaricomycotina</taxon>
        <taxon>Agaricomycetes</taxon>
        <taxon>Agaricomycetidae</taxon>
        <taxon>Agaricales</taxon>
        <taxon>Marasmiineae</taxon>
        <taxon>Mycenaceae</taxon>
        <taxon>Mycena</taxon>
    </lineage>
</organism>
<reference evidence="2" key="1">
    <citation type="submission" date="2023-03" db="EMBL/GenBank/DDBJ databases">
        <title>Massive genome expansion in bonnet fungi (Mycena s.s.) driven by repeated elements and novel gene families across ecological guilds.</title>
        <authorList>
            <consortium name="Lawrence Berkeley National Laboratory"/>
            <person name="Harder C.B."/>
            <person name="Miyauchi S."/>
            <person name="Viragh M."/>
            <person name="Kuo A."/>
            <person name="Thoen E."/>
            <person name="Andreopoulos B."/>
            <person name="Lu D."/>
            <person name="Skrede I."/>
            <person name="Drula E."/>
            <person name="Henrissat B."/>
            <person name="Morin E."/>
            <person name="Kohler A."/>
            <person name="Barry K."/>
            <person name="LaButti K."/>
            <person name="Morin E."/>
            <person name="Salamov A."/>
            <person name="Lipzen A."/>
            <person name="Mereny Z."/>
            <person name="Hegedus B."/>
            <person name="Baldrian P."/>
            <person name="Stursova M."/>
            <person name="Weitz H."/>
            <person name="Taylor A."/>
            <person name="Grigoriev I.V."/>
            <person name="Nagy L.G."/>
            <person name="Martin F."/>
            <person name="Kauserud H."/>
        </authorList>
    </citation>
    <scope>NUCLEOTIDE SEQUENCE</scope>
    <source>
        <strain evidence="2">CBHHK173m</strain>
    </source>
</reference>
<feature type="compositionally biased region" description="Basic and acidic residues" evidence="1">
    <location>
        <begin position="123"/>
        <end position="143"/>
    </location>
</feature>
<accession>A0AAD6UF48</accession>
<name>A0AAD6UF48_9AGAR</name>
<feature type="region of interest" description="Disordered" evidence="1">
    <location>
        <begin position="68"/>
        <end position="101"/>
    </location>
</feature>
<feature type="region of interest" description="Disordered" evidence="1">
    <location>
        <begin position="123"/>
        <end position="167"/>
    </location>
</feature>
<feature type="region of interest" description="Disordered" evidence="1">
    <location>
        <begin position="330"/>
        <end position="352"/>
    </location>
</feature>
<dbReference type="Proteomes" id="UP001222325">
    <property type="component" value="Unassembled WGS sequence"/>
</dbReference>
<evidence type="ECO:0000313" key="2">
    <source>
        <dbReference type="EMBL" id="KAJ7100975.1"/>
    </source>
</evidence>
<dbReference type="AlphaFoldDB" id="A0AAD6UF48"/>
<feature type="compositionally biased region" description="Low complexity" evidence="1">
    <location>
        <begin position="335"/>
        <end position="352"/>
    </location>
</feature>